<accession>A0A087TE44</accession>
<gene>
    <name evidence="1" type="ORF">X975_17361</name>
</gene>
<dbReference type="AlphaFoldDB" id="A0A087TE44"/>
<dbReference type="EMBL" id="KK114809">
    <property type="protein sequence ID" value="KFM63383.1"/>
    <property type="molecule type" value="Genomic_DNA"/>
</dbReference>
<evidence type="ECO:0000313" key="1">
    <source>
        <dbReference type="EMBL" id="KFM63383.1"/>
    </source>
</evidence>
<name>A0A087TE44_STEMI</name>
<keyword evidence="2" id="KW-1185">Reference proteome</keyword>
<protein>
    <submittedName>
        <fullName evidence="1">Uncharacterized protein</fullName>
    </submittedName>
</protein>
<proteinExistence type="predicted"/>
<evidence type="ECO:0000313" key="2">
    <source>
        <dbReference type="Proteomes" id="UP000054359"/>
    </source>
</evidence>
<sequence>MLAHMLKSFQISNICMMLMFNLINSFFRTLEILRSSEKKLLLKHALFHFFGRQGVTCVVKHPSIHVRYWCGVLE</sequence>
<reference evidence="1 2" key="1">
    <citation type="submission" date="2013-11" db="EMBL/GenBank/DDBJ databases">
        <title>Genome sequencing of Stegodyphus mimosarum.</title>
        <authorList>
            <person name="Bechsgaard J."/>
        </authorList>
    </citation>
    <scope>NUCLEOTIDE SEQUENCE [LARGE SCALE GENOMIC DNA]</scope>
</reference>
<feature type="non-terminal residue" evidence="1">
    <location>
        <position position="74"/>
    </location>
</feature>
<dbReference type="Proteomes" id="UP000054359">
    <property type="component" value="Unassembled WGS sequence"/>
</dbReference>
<organism evidence="1 2">
    <name type="scientific">Stegodyphus mimosarum</name>
    <name type="common">African social velvet spider</name>
    <dbReference type="NCBI Taxonomy" id="407821"/>
    <lineage>
        <taxon>Eukaryota</taxon>
        <taxon>Metazoa</taxon>
        <taxon>Ecdysozoa</taxon>
        <taxon>Arthropoda</taxon>
        <taxon>Chelicerata</taxon>
        <taxon>Arachnida</taxon>
        <taxon>Araneae</taxon>
        <taxon>Araneomorphae</taxon>
        <taxon>Entelegynae</taxon>
        <taxon>Eresoidea</taxon>
        <taxon>Eresidae</taxon>
        <taxon>Stegodyphus</taxon>
    </lineage>
</organism>